<sequence length="67" mass="7277">MAIVGECGSSPDSFEQPAPCVEAGWSVFLGTVAQTRVLRPRLQLPTTTDDLDDLACRCRPWLSIDLA</sequence>
<evidence type="ECO:0000313" key="2">
    <source>
        <dbReference type="Proteomes" id="UP000298030"/>
    </source>
</evidence>
<proteinExistence type="predicted"/>
<protein>
    <submittedName>
        <fullName evidence="1">Uncharacterized protein</fullName>
    </submittedName>
</protein>
<keyword evidence="2" id="KW-1185">Reference proteome</keyword>
<reference evidence="1 2" key="1">
    <citation type="journal article" date="2019" name="Nat. Ecol. Evol.">
        <title>Megaphylogeny resolves global patterns of mushroom evolution.</title>
        <authorList>
            <person name="Varga T."/>
            <person name="Krizsan K."/>
            <person name="Foldi C."/>
            <person name="Dima B."/>
            <person name="Sanchez-Garcia M."/>
            <person name="Sanchez-Ramirez S."/>
            <person name="Szollosi G.J."/>
            <person name="Szarkandi J.G."/>
            <person name="Papp V."/>
            <person name="Albert L."/>
            <person name="Andreopoulos W."/>
            <person name="Angelini C."/>
            <person name="Antonin V."/>
            <person name="Barry K.W."/>
            <person name="Bougher N.L."/>
            <person name="Buchanan P."/>
            <person name="Buyck B."/>
            <person name="Bense V."/>
            <person name="Catcheside P."/>
            <person name="Chovatia M."/>
            <person name="Cooper J."/>
            <person name="Damon W."/>
            <person name="Desjardin D."/>
            <person name="Finy P."/>
            <person name="Geml J."/>
            <person name="Haridas S."/>
            <person name="Hughes K."/>
            <person name="Justo A."/>
            <person name="Karasinski D."/>
            <person name="Kautmanova I."/>
            <person name="Kiss B."/>
            <person name="Kocsube S."/>
            <person name="Kotiranta H."/>
            <person name="LaButti K.M."/>
            <person name="Lechner B.E."/>
            <person name="Liimatainen K."/>
            <person name="Lipzen A."/>
            <person name="Lukacs Z."/>
            <person name="Mihaltcheva S."/>
            <person name="Morgado L.N."/>
            <person name="Niskanen T."/>
            <person name="Noordeloos M.E."/>
            <person name="Ohm R.A."/>
            <person name="Ortiz-Santana B."/>
            <person name="Ovrebo C."/>
            <person name="Racz N."/>
            <person name="Riley R."/>
            <person name="Savchenko A."/>
            <person name="Shiryaev A."/>
            <person name="Soop K."/>
            <person name="Spirin V."/>
            <person name="Szebenyi C."/>
            <person name="Tomsovsky M."/>
            <person name="Tulloss R.E."/>
            <person name="Uehling J."/>
            <person name="Grigoriev I.V."/>
            <person name="Vagvolgyi C."/>
            <person name="Papp T."/>
            <person name="Martin F.M."/>
            <person name="Miettinen O."/>
            <person name="Hibbett D.S."/>
            <person name="Nagy L.G."/>
        </authorList>
    </citation>
    <scope>NUCLEOTIDE SEQUENCE [LARGE SCALE GENOMIC DNA]</scope>
    <source>
        <strain evidence="1 2">FP101781</strain>
    </source>
</reference>
<dbReference type="Proteomes" id="UP000298030">
    <property type="component" value="Unassembled WGS sequence"/>
</dbReference>
<gene>
    <name evidence="1" type="ORF">FA13DRAFT_1791500</name>
</gene>
<dbReference type="AlphaFoldDB" id="A0A4Y7TAK5"/>
<organism evidence="1 2">
    <name type="scientific">Coprinellus micaceus</name>
    <name type="common">Glistening ink-cap mushroom</name>
    <name type="synonym">Coprinus micaceus</name>
    <dbReference type="NCBI Taxonomy" id="71717"/>
    <lineage>
        <taxon>Eukaryota</taxon>
        <taxon>Fungi</taxon>
        <taxon>Dikarya</taxon>
        <taxon>Basidiomycota</taxon>
        <taxon>Agaricomycotina</taxon>
        <taxon>Agaricomycetes</taxon>
        <taxon>Agaricomycetidae</taxon>
        <taxon>Agaricales</taxon>
        <taxon>Agaricineae</taxon>
        <taxon>Psathyrellaceae</taxon>
        <taxon>Coprinellus</taxon>
    </lineage>
</organism>
<name>A0A4Y7TAK5_COPMI</name>
<dbReference type="EMBL" id="QPFP01000019">
    <property type="protein sequence ID" value="TEB31206.1"/>
    <property type="molecule type" value="Genomic_DNA"/>
</dbReference>
<comment type="caution">
    <text evidence="1">The sequence shown here is derived from an EMBL/GenBank/DDBJ whole genome shotgun (WGS) entry which is preliminary data.</text>
</comment>
<evidence type="ECO:0000313" key="1">
    <source>
        <dbReference type="EMBL" id="TEB31206.1"/>
    </source>
</evidence>
<accession>A0A4Y7TAK5</accession>